<evidence type="ECO:0000313" key="2">
    <source>
        <dbReference type="Proteomes" id="UP000053268"/>
    </source>
</evidence>
<reference evidence="1 2" key="1">
    <citation type="journal article" date="2015" name="Nat. Commun.">
        <title>Outbred genome sequencing and CRISPR/Cas9 gene editing in butterflies.</title>
        <authorList>
            <person name="Li X."/>
            <person name="Fan D."/>
            <person name="Zhang W."/>
            <person name="Liu G."/>
            <person name="Zhang L."/>
            <person name="Zhao L."/>
            <person name="Fang X."/>
            <person name="Chen L."/>
            <person name="Dong Y."/>
            <person name="Chen Y."/>
            <person name="Ding Y."/>
            <person name="Zhao R."/>
            <person name="Feng M."/>
            <person name="Zhu Y."/>
            <person name="Feng Y."/>
            <person name="Jiang X."/>
            <person name="Zhu D."/>
            <person name="Xiang H."/>
            <person name="Feng X."/>
            <person name="Li S."/>
            <person name="Wang J."/>
            <person name="Zhang G."/>
            <person name="Kronforst M.R."/>
            <person name="Wang W."/>
        </authorList>
    </citation>
    <scope>NUCLEOTIDE SEQUENCE [LARGE SCALE GENOMIC DNA]</scope>
    <source>
        <strain evidence="1">Ya'a_city_454_Px</strain>
        <tissue evidence="1">Whole body</tissue>
    </source>
</reference>
<protein>
    <submittedName>
        <fullName evidence="1">Uncharacterized protein</fullName>
    </submittedName>
</protein>
<dbReference type="Proteomes" id="UP000053268">
    <property type="component" value="Unassembled WGS sequence"/>
</dbReference>
<proteinExistence type="predicted"/>
<evidence type="ECO:0000313" key="1">
    <source>
        <dbReference type="EMBL" id="KPI98782.1"/>
    </source>
</evidence>
<organism evidence="1 2">
    <name type="scientific">Papilio xuthus</name>
    <name type="common">Asian swallowtail butterfly</name>
    <dbReference type="NCBI Taxonomy" id="66420"/>
    <lineage>
        <taxon>Eukaryota</taxon>
        <taxon>Metazoa</taxon>
        <taxon>Ecdysozoa</taxon>
        <taxon>Arthropoda</taxon>
        <taxon>Hexapoda</taxon>
        <taxon>Insecta</taxon>
        <taxon>Pterygota</taxon>
        <taxon>Neoptera</taxon>
        <taxon>Endopterygota</taxon>
        <taxon>Lepidoptera</taxon>
        <taxon>Glossata</taxon>
        <taxon>Ditrysia</taxon>
        <taxon>Papilionoidea</taxon>
        <taxon>Papilionidae</taxon>
        <taxon>Papilioninae</taxon>
        <taxon>Papilio</taxon>
    </lineage>
</organism>
<keyword evidence="2" id="KW-1185">Reference proteome</keyword>
<dbReference type="AlphaFoldDB" id="A0A194PZM4"/>
<sequence length="51" mass="5716">MEHPGGFAASPWAAMLGHGMHGMMQHDYTHAHAHASMPMDLHVPQAFPYYR</sequence>
<gene>
    <name evidence="1" type="ORF">RR46_10100</name>
</gene>
<dbReference type="EMBL" id="KQ459582">
    <property type="protein sequence ID" value="KPI98782.1"/>
    <property type="molecule type" value="Genomic_DNA"/>
</dbReference>
<accession>A0A194PZM4</accession>
<name>A0A194PZM4_PAPXU</name>